<dbReference type="EMBL" id="JAGQNY010000005">
    <property type="protein sequence ID" value="MCA9302015.1"/>
    <property type="molecule type" value="Genomic_DNA"/>
</dbReference>
<dbReference type="InterPro" id="IPR007267">
    <property type="entry name" value="GtrA_DPMS_TM"/>
</dbReference>
<keyword evidence="4" id="KW-0808">Transferase</keyword>
<feature type="transmembrane region" description="Helical" evidence="8">
    <location>
        <begin position="248"/>
        <end position="271"/>
    </location>
</feature>
<dbReference type="FunFam" id="3.90.550.10:FF:000122">
    <property type="entry name" value="Dolichol-phosphate mannosyltransferase subunit 1"/>
    <property type="match status" value="1"/>
</dbReference>
<keyword evidence="3" id="KW-0328">Glycosyltransferase</keyword>
<dbReference type="InterPro" id="IPR001173">
    <property type="entry name" value="Glyco_trans_2-like"/>
</dbReference>
<name>A0A955IWZ5_UNCKA</name>
<dbReference type="AlphaFoldDB" id="A0A955IWZ5"/>
<dbReference type="InterPro" id="IPR029044">
    <property type="entry name" value="Nucleotide-diphossugar_trans"/>
</dbReference>
<evidence type="ECO:0000259" key="9">
    <source>
        <dbReference type="Pfam" id="PF00535"/>
    </source>
</evidence>
<dbReference type="GO" id="GO:0000271">
    <property type="term" value="P:polysaccharide biosynthetic process"/>
    <property type="evidence" value="ECO:0007669"/>
    <property type="project" value="InterPro"/>
</dbReference>
<evidence type="ECO:0000256" key="6">
    <source>
        <dbReference type="ARBA" id="ARBA00022989"/>
    </source>
</evidence>
<dbReference type="InterPro" id="IPR039528">
    <property type="entry name" value="DPM1-like"/>
</dbReference>
<feature type="transmembrane region" description="Helical" evidence="8">
    <location>
        <begin position="314"/>
        <end position="335"/>
    </location>
</feature>
<evidence type="ECO:0000256" key="7">
    <source>
        <dbReference type="ARBA" id="ARBA00023136"/>
    </source>
</evidence>
<feature type="domain" description="Glycosyltransferase 2-like" evidence="9">
    <location>
        <begin position="5"/>
        <end position="167"/>
    </location>
</feature>
<dbReference type="Gene3D" id="3.90.550.10">
    <property type="entry name" value="Spore Coat Polysaccharide Biosynthesis Protein SpsA, Chain A"/>
    <property type="match status" value="1"/>
</dbReference>
<dbReference type="GO" id="GO:0009247">
    <property type="term" value="P:glycolipid biosynthetic process"/>
    <property type="evidence" value="ECO:0007669"/>
    <property type="project" value="TreeGrafter"/>
</dbReference>
<keyword evidence="5 8" id="KW-0812">Transmembrane</keyword>
<evidence type="ECO:0000256" key="2">
    <source>
        <dbReference type="ARBA" id="ARBA00006739"/>
    </source>
</evidence>
<accession>A0A955IWZ5</accession>
<evidence type="ECO:0000313" key="12">
    <source>
        <dbReference type="Proteomes" id="UP000714817"/>
    </source>
</evidence>
<proteinExistence type="inferred from homology"/>
<dbReference type="PANTHER" id="PTHR43398:SF1">
    <property type="entry name" value="DOLICHOL-PHOSPHATE MANNOSYLTRANSFERASE SUBUNIT 1"/>
    <property type="match status" value="1"/>
</dbReference>
<comment type="subcellular location">
    <subcellularLocation>
        <location evidence="1">Membrane</location>
        <topology evidence="1">Multi-pass membrane protein</topology>
    </subcellularLocation>
</comment>
<sequence length="377" mass="42341">MKIVIVVPTYNEVENVGNLIPAIWQETKELSHDVRVLFVDGNSPDGTAEKVKEMSALYPFVSVILEPEKRGLGAAYIYAFKYAMSEMSADVVVEMDADFQHNPADIPRLIAALDAGADYAIGSRFAKGGSIPSDWALYRKLLSIGGSYFSKIVLGIFNVNDFTSGFRASRVRGFVDKIDLDSILSKGFAYKIDLLYKMHKLGAKITEVPIAFGLRDRGDSKMEKDNFQDSLKTVLTLRYRQNESFFKFLGVGLIGLFTDSALFNILYAVSLHDLLHMSSSVESLVSGFIAMFVTFTLNNFWSFSARKIGSKIELAAKLGFYYATSYLPIVFRSFLIHFSEQTFGESFFVRNGAFFIGIFIGLVWNFTIYSKVIWKKK</sequence>
<feature type="transmembrane region" description="Helical" evidence="8">
    <location>
        <begin position="347"/>
        <end position="369"/>
    </location>
</feature>
<dbReference type="GO" id="GO:0016020">
    <property type="term" value="C:membrane"/>
    <property type="evidence" value="ECO:0007669"/>
    <property type="project" value="UniProtKB-SubCell"/>
</dbReference>
<protein>
    <submittedName>
        <fullName evidence="11">Glycosyltransferase family 2 protein</fullName>
    </submittedName>
</protein>
<evidence type="ECO:0000256" key="8">
    <source>
        <dbReference type="SAM" id="Phobius"/>
    </source>
</evidence>
<feature type="domain" description="GtrA/DPMS transmembrane" evidence="10">
    <location>
        <begin position="247"/>
        <end position="374"/>
    </location>
</feature>
<keyword evidence="7 8" id="KW-0472">Membrane</keyword>
<evidence type="ECO:0000256" key="4">
    <source>
        <dbReference type="ARBA" id="ARBA00022679"/>
    </source>
</evidence>
<dbReference type="Pfam" id="PF00535">
    <property type="entry name" value="Glycos_transf_2"/>
    <property type="match status" value="1"/>
</dbReference>
<comment type="caution">
    <text evidence="11">The sequence shown here is derived from an EMBL/GenBank/DDBJ whole genome shotgun (WGS) entry which is preliminary data.</text>
</comment>
<feature type="transmembrane region" description="Helical" evidence="8">
    <location>
        <begin position="283"/>
        <end position="302"/>
    </location>
</feature>
<comment type="similarity">
    <text evidence="2">Belongs to the glycosyltransferase 2 family.</text>
</comment>
<dbReference type="Proteomes" id="UP000714817">
    <property type="component" value="Unassembled WGS sequence"/>
</dbReference>
<reference evidence="11" key="1">
    <citation type="submission" date="2020-04" db="EMBL/GenBank/DDBJ databases">
        <authorList>
            <person name="Zhang T."/>
        </authorList>
    </citation>
    <scope>NUCLEOTIDE SEQUENCE</scope>
    <source>
        <strain evidence="11">HKST-UBA80</strain>
    </source>
</reference>
<evidence type="ECO:0000256" key="3">
    <source>
        <dbReference type="ARBA" id="ARBA00022676"/>
    </source>
</evidence>
<dbReference type="GO" id="GO:0004582">
    <property type="term" value="F:dolichyl-phosphate beta-D-mannosyltransferase activity"/>
    <property type="evidence" value="ECO:0007669"/>
    <property type="project" value="InterPro"/>
</dbReference>
<evidence type="ECO:0000313" key="11">
    <source>
        <dbReference type="EMBL" id="MCA9302015.1"/>
    </source>
</evidence>
<dbReference type="CDD" id="cd06442">
    <property type="entry name" value="DPM1_like"/>
    <property type="match status" value="1"/>
</dbReference>
<gene>
    <name evidence="11" type="ORF">KDA10_01445</name>
</gene>
<dbReference type="SUPFAM" id="SSF53448">
    <property type="entry name" value="Nucleotide-diphospho-sugar transferases"/>
    <property type="match status" value="1"/>
</dbReference>
<dbReference type="PANTHER" id="PTHR43398">
    <property type="entry name" value="DOLICHOL-PHOSPHATE MANNOSYLTRANSFERASE SUBUNIT 1"/>
    <property type="match status" value="1"/>
</dbReference>
<evidence type="ECO:0000259" key="10">
    <source>
        <dbReference type="Pfam" id="PF04138"/>
    </source>
</evidence>
<reference evidence="11" key="2">
    <citation type="journal article" date="2021" name="Microbiome">
        <title>Successional dynamics and alternative stable states in a saline activated sludge microbial community over 9 years.</title>
        <authorList>
            <person name="Wang Y."/>
            <person name="Ye J."/>
            <person name="Ju F."/>
            <person name="Liu L."/>
            <person name="Boyd J.A."/>
            <person name="Deng Y."/>
            <person name="Parks D.H."/>
            <person name="Jiang X."/>
            <person name="Yin X."/>
            <person name="Woodcroft B.J."/>
            <person name="Tyson G.W."/>
            <person name="Hugenholtz P."/>
            <person name="Polz M.F."/>
            <person name="Zhang T."/>
        </authorList>
    </citation>
    <scope>NUCLEOTIDE SEQUENCE</scope>
    <source>
        <strain evidence="11">HKST-UBA80</strain>
    </source>
</reference>
<evidence type="ECO:0000256" key="1">
    <source>
        <dbReference type="ARBA" id="ARBA00004141"/>
    </source>
</evidence>
<keyword evidence="6 8" id="KW-1133">Transmembrane helix</keyword>
<dbReference type="Pfam" id="PF04138">
    <property type="entry name" value="GtrA_DPMS_TM"/>
    <property type="match status" value="1"/>
</dbReference>
<organism evidence="11 12">
    <name type="scientific">candidate division WWE3 bacterium</name>
    <dbReference type="NCBI Taxonomy" id="2053526"/>
    <lineage>
        <taxon>Bacteria</taxon>
        <taxon>Katanobacteria</taxon>
    </lineage>
</organism>
<evidence type="ECO:0000256" key="5">
    <source>
        <dbReference type="ARBA" id="ARBA00022692"/>
    </source>
</evidence>